<dbReference type="Proteomes" id="UP000807504">
    <property type="component" value="Unassembled WGS sequence"/>
</dbReference>
<evidence type="ECO:0000313" key="2">
    <source>
        <dbReference type="EMBL" id="KAF8773543.1"/>
    </source>
</evidence>
<feature type="compositionally biased region" description="Acidic residues" evidence="1">
    <location>
        <begin position="63"/>
        <end position="73"/>
    </location>
</feature>
<protein>
    <submittedName>
        <fullName evidence="2">Uncharacterized protein</fullName>
    </submittedName>
</protein>
<proteinExistence type="predicted"/>
<feature type="compositionally biased region" description="Basic and acidic residues" evidence="1">
    <location>
        <begin position="74"/>
        <end position="85"/>
    </location>
</feature>
<evidence type="ECO:0000256" key="1">
    <source>
        <dbReference type="SAM" id="MobiDB-lite"/>
    </source>
</evidence>
<comment type="caution">
    <text evidence="2">The sequence shown here is derived from an EMBL/GenBank/DDBJ whole genome shotgun (WGS) entry which is preliminary data.</text>
</comment>
<reference evidence="2" key="1">
    <citation type="journal article" date="2020" name="bioRxiv">
        <title>Chromosome-level reference genome of the European wasp spider Argiope bruennichi: a resource for studies on range expansion and evolutionary adaptation.</title>
        <authorList>
            <person name="Sheffer M.M."/>
            <person name="Hoppe A."/>
            <person name="Krehenwinkel H."/>
            <person name="Uhl G."/>
            <person name="Kuss A.W."/>
            <person name="Jensen L."/>
            <person name="Jensen C."/>
            <person name="Gillespie R.G."/>
            <person name="Hoff K.J."/>
            <person name="Prost S."/>
        </authorList>
    </citation>
    <scope>NUCLEOTIDE SEQUENCE</scope>
</reference>
<keyword evidence="3" id="KW-1185">Reference proteome</keyword>
<feature type="compositionally biased region" description="Basic and acidic residues" evidence="1">
    <location>
        <begin position="98"/>
        <end position="111"/>
    </location>
</feature>
<reference evidence="2" key="2">
    <citation type="submission" date="2020-06" db="EMBL/GenBank/DDBJ databases">
        <authorList>
            <person name="Sheffer M."/>
        </authorList>
    </citation>
    <scope>NUCLEOTIDE SEQUENCE</scope>
</reference>
<accession>A0A8T0EHQ5</accession>
<feature type="region of interest" description="Disordered" evidence="1">
    <location>
        <begin position="56"/>
        <end position="113"/>
    </location>
</feature>
<dbReference type="EMBL" id="JABXBU010002227">
    <property type="protein sequence ID" value="KAF8773543.1"/>
    <property type="molecule type" value="Genomic_DNA"/>
</dbReference>
<sequence length="620" mass="68704">MKESNTLGRAFQGYIGASDPLGLRKGVEGFIPRDDDEEEEKKKTIAKRVFRLFRKKKKKEGDEVSETSVETDIEDQKEKELDRSPKHGKRRASYRPISVKESDADDEKLHTDSLSTSTRTTTLHKLVLERLQLSPFASQSLGSILALALGIGYAVSTEVRCICCLTVPSLCGKAGRMYLSTFIITFIILAIFTKGVKACYKSFGAAYDRCHTYLPIIGYLLCWPMKLTFICDLASSYMGKRSCNSDNAMSPGFGESMETADACDRGGSRIFLHGSETDGSSDKACDRGGSGIFLHGSETDGSSDTACDRGGSRIFLHGSETDGSSDKACDRGGSGIFLHGSETDGSLTQHVTEEDQGYFCTGLKQTVLLTKHVTEEDRGYFYTGLKQTVLLTKHVTEEDWGYFCTGLKQTVLLTQHVTEEDQYIFLHGSETDSSSDTACDRLGSRIFLHGSETDGSSDTACDRGGSRILKCHYSSLSATTYEIRASIYTHHLWHASTPLCSDIIPSLRDENAKSYLQLLLSKTREETNPFPLQRPTEEKKIVSKIHEAPHPKNGKTASNRTGNRGPFLLAAHVPKVLRMAGEDWIRKKKMPHLRRSGIQESVLHNLLRRLSFLLLSRMLG</sequence>
<name>A0A8T0EHQ5_ARGBR</name>
<dbReference type="AlphaFoldDB" id="A0A8T0EHQ5"/>
<feature type="region of interest" description="Disordered" evidence="1">
    <location>
        <begin position="15"/>
        <end position="42"/>
    </location>
</feature>
<gene>
    <name evidence="2" type="ORF">HNY73_016198</name>
</gene>
<evidence type="ECO:0000313" key="3">
    <source>
        <dbReference type="Proteomes" id="UP000807504"/>
    </source>
</evidence>
<organism evidence="2 3">
    <name type="scientific">Argiope bruennichi</name>
    <name type="common">Wasp spider</name>
    <name type="synonym">Aranea bruennichi</name>
    <dbReference type="NCBI Taxonomy" id="94029"/>
    <lineage>
        <taxon>Eukaryota</taxon>
        <taxon>Metazoa</taxon>
        <taxon>Ecdysozoa</taxon>
        <taxon>Arthropoda</taxon>
        <taxon>Chelicerata</taxon>
        <taxon>Arachnida</taxon>
        <taxon>Araneae</taxon>
        <taxon>Araneomorphae</taxon>
        <taxon>Entelegynae</taxon>
        <taxon>Araneoidea</taxon>
        <taxon>Araneidae</taxon>
        <taxon>Argiope</taxon>
    </lineage>
</organism>